<name>A0ABR1C6J8_NECAM</name>
<dbReference type="InterPro" id="IPR018497">
    <property type="entry name" value="Peptidase_M13_C"/>
</dbReference>
<dbReference type="Pfam" id="PF01431">
    <property type="entry name" value="Peptidase_M13"/>
    <property type="match status" value="1"/>
</dbReference>
<dbReference type="PANTHER" id="PTHR11733:SF240">
    <property type="entry name" value="GH14155P-RELATED"/>
    <property type="match status" value="1"/>
</dbReference>
<reference evidence="4 5" key="1">
    <citation type="submission" date="2023-08" db="EMBL/GenBank/DDBJ databases">
        <title>A Necator americanus chromosomal reference genome.</title>
        <authorList>
            <person name="Ilik V."/>
            <person name="Petrzelkova K.J."/>
            <person name="Pardy F."/>
            <person name="Fuh T."/>
            <person name="Niatou-Singa F.S."/>
            <person name="Gouil Q."/>
            <person name="Baker L."/>
            <person name="Ritchie M.E."/>
            <person name="Jex A.R."/>
            <person name="Gazzola D."/>
            <person name="Li H."/>
            <person name="Toshio Fujiwara R."/>
            <person name="Zhan B."/>
            <person name="Aroian R.V."/>
            <person name="Pafco B."/>
            <person name="Schwarz E.M."/>
        </authorList>
    </citation>
    <scope>NUCLEOTIDE SEQUENCE [LARGE SCALE GENOMIC DNA]</scope>
    <source>
        <strain evidence="4 5">Aroian</strain>
        <tissue evidence="4">Whole animal</tissue>
    </source>
</reference>
<comment type="caution">
    <text evidence="4">The sequence shown here is derived from an EMBL/GenBank/DDBJ whole genome shotgun (WGS) entry which is preliminary data.</text>
</comment>
<dbReference type="EMBL" id="JAVFWL010000002">
    <property type="protein sequence ID" value="KAK6734147.1"/>
    <property type="molecule type" value="Genomic_DNA"/>
</dbReference>
<evidence type="ECO:0000256" key="1">
    <source>
        <dbReference type="SAM" id="Coils"/>
    </source>
</evidence>
<evidence type="ECO:0000313" key="4">
    <source>
        <dbReference type="EMBL" id="KAK6734147.1"/>
    </source>
</evidence>
<feature type="domain" description="Peptidase M13 C-terminal" evidence="3">
    <location>
        <begin position="240"/>
        <end position="358"/>
    </location>
</feature>
<keyword evidence="1" id="KW-0175">Coiled coil</keyword>
<dbReference type="SUPFAM" id="SSF55486">
    <property type="entry name" value="Metalloproteases ('zincins'), catalytic domain"/>
    <property type="match status" value="1"/>
</dbReference>
<sequence>MGLKDLENTISEQLGFLQHYSGLLRTIGESIAEDQFQDQQIEDEDNRFFENLIIRNLDNITHILRGSQLEHSATQTESAEDHRGAEAAETQDSGARRQESEEGREQRAIDDNAEFMEELQEEIRPDDVFVVVDEVVGAEVTEENAYHEEALAPKDTSETRRLNEEILRVLTEKRDLERRIHEMANEKTCPRRRFEAGQIRNENETTMPCVFCGLIGVHYSDACDVYPDTRRRWRIIREAARCRVNGTLTLDENIADTEGVKYSYKAYKNYQKQRRNREERRLHKMEDIMEDQMFFLGWAFIWCRTYKRRYQFFLDLLTDVHAPSPARVNNVVSNIEGFAEAFRCPPDTPMNPKKRCSIW</sequence>
<dbReference type="InterPro" id="IPR024079">
    <property type="entry name" value="MetalloPept_cat_dom_sf"/>
</dbReference>
<protein>
    <recommendedName>
        <fullName evidence="3">Peptidase M13 C-terminal domain-containing protein</fullName>
    </recommendedName>
</protein>
<gene>
    <name evidence="4" type="primary">Necator_chrII.g5534</name>
    <name evidence="4" type="ORF">RB195_017741</name>
</gene>
<dbReference type="PROSITE" id="PS51885">
    <property type="entry name" value="NEPRILYSIN"/>
    <property type="match status" value="1"/>
</dbReference>
<evidence type="ECO:0000259" key="3">
    <source>
        <dbReference type="Pfam" id="PF01431"/>
    </source>
</evidence>
<organism evidence="4 5">
    <name type="scientific">Necator americanus</name>
    <name type="common">Human hookworm</name>
    <dbReference type="NCBI Taxonomy" id="51031"/>
    <lineage>
        <taxon>Eukaryota</taxon>
        <taxon>Metazoa</taxon>
        <taxon>Ecdysozoa</taxon>
        <taxon>Nematoda</taxon>
        <taxon>Chromadorea</taxon>
        <taxon>Rhabditida</taxon>
        <taxon>Rhabditina</taxon>
        <taxon>Rhabditomorpha</taxon>
        <taxon>Strongyloidea</taxon>
        <taxon>Ancylostomatidae</taxon>
        <taxon>Bunostominae</taxon>
        <taxon>Necator</taxon>
    </lineage>
</organism>
<accession>A0ABR1C6J8</accession>
<dbReference type="PANTHER" id="PTHR11733">
    <property type="entry name" value="ZINC METALLOPROTEASE FAMILY M13 NEPRILYSIN-RELATED"/>
    <property type="match status" value="1"/>
</dbReference>
<evidence type="ECO:0000313" key="5">
    <source>
        <dbReference type="Proteomes" id="UP001303046"/>
    </source>
</evidence>
<evidence type="ECO:0000256" key="2">
    <source>
        <dbReference type="SAM" id="MobiDB-lite"/>
    </source>
</evidence>
<feature type="region of interest" description="Disordered" evidence="2">
    <location>
        <begin position="69"/>
        <end position="111"/>
    </location>
</feature>
<feature type="compositionally biased region" description="Basic and acidic residues" evidence="2">
    <location>
        <begin position="94"/>
        <end position="110"/>
    </location>
</feature>
<proteinExistence type="predicted"/>
<dbReference type="Proteomes" id="UP001303046">
    <property type="component" value="Unassembled WGS sequence"/>
</dbReference>
<dbReference type="Gene3D" id="3.40.390.10">
    <property type="entry name" value="Collagenase (Catalytic Domain)"/>
    <property type="match status" value="1"/>
</dbReference>
<feature type="coiled-coil region" evidence="1">
    <location>
        <begin position="159"/>
        <end position="186"/>
    </location>
</feature>
<dbReference type="InterPro" id="IPR000718">
    <property type="entry name" value="Peptidase_M13"/>
</dbReference>
<keyword evidence="5" id="KW-1185">Reference proteome</keyword>